<feature type="chain" id="PRO_5009385356" evidence="2">
    <location>
        <begin position="17"/>
        <end position="98"/>
    </location>
</feature>
<feature type="compositionally biased region" description="Basic and acidic residues" evidence="1">
    <location>
        <begin position="87"/>
        <end position="98"/>
    </location>
</feature>
<keyword evidence="2" id="KW-0732">Signal</keyword>
<dbReference type="EMBL" id="ADBL01000676">
    <property type="status" value="NOT_ANNOTATED_CDS"/>
    <property type="molecule type" value="Genomic_DNA"/>
</dbReference>
<dbReference type="EMBL" id="GL876967">
    <property type="protein sequence ID" value="KLU83742.1"/>
    <property type="molecule type" value="Genomic_DNA"/>
</dbReference>
<proteinExistence type="predicted"/>
<evidence type="ECO:0000313" key="5">
    <source>
        <dbReference type="Proteomes" id="UP000011715"/>
    </source>
</evidence>
<dbReference type="Proteomes" id="UP000011715">
    <property type="component" value="Unassembled WGS sequence"/>
</dbReference>
<feature type="region of interest" description="Disordered" evidence="1">
    <location>
        <begin position="22"/>
        <end position="98"/>
    </location>
</feature>
<dbReference type="VEuPathDB" id="FungiDB:MAPG_02793"/>
<keyword evidence="5" id="KW-1185">Reference proteome</keyword>
<reference evidence="4" key="5">
    <citation type="submission" date="2015-06" db="UniProtKB">
        <authorList>
            <consortium name="EnsemblFungi"/>
        </authorList>
    </citation>
    <scope>IDENTIFICATION</scope>
    <source>
        <strain evidence="4">ATCC 64411</strain>
    </source>
</reference>
<sequence>MHAKFLLPFLVASALAAPVFNPATAPEGSLEARSYGKQDPPKSVYNPTGKRVKGGKRDLEARSRGKQDPPKSVYNPHNVIKGKGKGKRDLERDESTEE</sequence>
<evidence type="ECO:0000256" key="1">
    <source>
        <dbReference type="SAM" id="MobiDB-lite"/>
    </source>
</evidence>
<reference evidence="3" key="2">
    <citation type="submission" date="2010-05" db="EMBL/GenBank/DDBJ databases">
        <title>The Genome Sequence of Magnaporthe poae strain ATCC 64411.</title>
        <authorList>
            <consortium name="The Broad Institute Genome Sequencing Platform"/>
            <consortium name="Broad Institute Genome Sequencing Center for Infectious Disease"/>
            <person name="Ma L.-J."/>
            <person name="Dead R."/>
            <person name="Young S."/>
            <person name="Zeng Q."/>
            <person name="Koehrsen M."/>
            <person name="Alvarado L."/>
            <person name="Berlin A."/>
            <person name="Chapman S.B."/>
            <person name="Chen Z."/>
            <person name="Freedman E."/>
            <person name="Gellesch M."/>
            <person name="Goldberg J."/>
            <person name="Griggs A."/>
            <person name="Gujja S."/>
            <person name="Heilman E.R."/>
            <person name="Heiman D."/>
            <person name="Hepburn T."/>
            <person name="Howarth C."/>
            <person name="Jen D."/>
            <person name="Larson L."/>
            <person name="Mehta T."/>
            <person name="Neiman D."/>
            <person name="Pearson M."/>
            <person name="Roberts A."/>
            <person name="Saif S."/>
            <person name="Shea T."/>
            <person name="Shenoy N."/>
            <person name="Sisk P."/>
            <person name="Stolte C."/>
            <person name="Sykes S."/>
            <person name="Walk T."/>
            <person name="White J."/>
            <person name="Yandava C."/>
            <person name="Haas B."/>
            <person name="Nusbaum C."/>
            <person name="Birren B."/>
        </authorList>
    </citation>
    <scope>NUCLEOTIDE SEQUENCE</scope>
    <source>
        <strain evidence="3">ATCC 64411</strain>
    </source>
</reference>
<accession>A0A0C4DSB5</accession>
<evidence type="ECO:0000313" key="4">
    <source>
        <dbReference type="EnsemblFungi" id="MAPG_02793T0"/>
    </source>
</evidence>
<dbReference type="AlphaFoldDB" id="A0A0C4DSB5"/>
<feature type="signal peptide" evidence="2">
    <location>
        <begin position="1"/>
        <end position="16"/>
    </location>
</feature>
<name>A0A0C4DSB5_MAGP6</name>
<reference evidence="5" key="1">
    <citation type="submission" date="2010-05" db="EMBL/GenBank/DDBJ databases">
        <title>The genome sequence of Magnaporthe poae strain ATCC 64411.</title>
        <authorList>
            <person name="Ma L.-J."/>
            <person name="Dead R."/>
            <person name="Young S."/>
            <person name="Zeng Q."/>
            <person name="Koehrsen M."/>
            <person name="Alvarado L."/>
            <person name="Berlin A."/>
            <person name="Chapman S.B."/>
            <person name="Chen Z."/>
            <person name="Freedman E."/>
            <person name="Gellesch M."/>
            <person name="Goldberg J."/>
            <person name="Griggs A."/>
            <person name="Gujja S."/>
            <person name="Heilman E.R."/>
            <person name="Heiman D."/>
            <person name="Hepburn T."/>
            <person name="Howarth C."/>
            <person name="Jen D."/>
            <person name="Larson L."/>
            <person name="Mehta T."/>
            <person name="Neiman D."/>
            <person name="Pearson M."/>
            <person name="Roberts A."/>
            <person name="Saif S."/>
            <person name="Shea T."/>
            <person name="Shenoy N."/>
            <person name="Sisk P."/>
            <person name="Stolte C."/>
            <person name="Sykes S."/>
            <person name="Walk T."/>
            <person name="White J."/>
            <person name="Yandava C."/>
            <person name="Haas B."/>
            <person name="Nusbaum C."/>
            <person name="Birren B."/>
        </authorList>
    </citation>
    <scope>NUCLEOTIDE SEQUENCE [LARGE SCALE GENOMIC DNA]</scope>
    <source>
        <strain evidence="5">ATCC 64411 / 73-15</strain>
    </source>
</reference>
<gene>
    <name evidence="3" type="ORF">MAPG_02793</name>
</gene>
<evidence type="ECO:0000256" key="2">
    <source>
        <dbReference type="SAM" id="SignalP"/>
    </source>
</evidence>
<protein>
    <submittedName>
        <fullName evidence="3 4">Uncharacterized protein</fullName>
    </submittedName>
</protein>
<evidence type="ECO:0000313" key="3">
    <source>
        <dbReference type="EMBL" id="KLU83742.1"/>
    </source>
</evidence>
<feature type="compositionally biased region" description="Basic and acidic residues" evidence="1">
    <location>
        <begin position="55"/>
        <end position="69"/>
    </location>
</feature>
<reference evidence="4" key="4">
    <citation type="journal article" date="2015" name="G3 (Bethesda)">
        <title>Genome sequences of three phytopathogenic species of the Magnaporthaceae family of fungi.</title>
        <authorList>
            <person name="Okagaki L.H."/>
            <person name="Nunes C.C."/>
            <person name="Sailsbery J."/>
            <person name="Clay B."/>
            <person name="Brown D."/>
            <person name="John T."/>
            <person name="Oh Y."/>
            <person name="Young N."/>
            <person name="Fitzgerald M."/>
            <person name="Haas B.J."/>
            <person name="Zeng Q."/>
            <person name="Young S."/>
            <person name="Adiconis X."/>
            <person name="Fan L."/>
            <person name="Levin J.Z."/>
            <person name="Mitchell T.K."/>
            <person name="Okubara P.A."/>
            <person name="Farman M.L."/>
            <person name="Kohn L.M."/>
            <person name="Birren B."/>
            <person name="Ma L.-J."/>
            <person name="Dean R.A."/>
        </authorList>
    </citation>
    <scope>NUCLEOTIDE SEQUENCE</scope>
    <source>
        <strain evidence="4">ATCC 64411 / 73-15</strain>
    </source>
</reference>
<organism evidence="4 5">
    <name type="scientific">Magnaporthiopsis poae (strain ATCC 64411 / 73-15)</name>
    <name type="common">Kentucky bluegrass fungus</name>
    <name type="synonym">Magnaporthe poae</name>
    <dbReference type="NCBI Taxonomy" id="644358"/>
    <lineage>
        <taxon>Eukaryota</taxon>
        <taxon>Fungi</taxon>
        <taxon>Dikarya</taxon>
        <taxon>Ascomycota</taxon>
        <taxon>Pezizomycotina</taxon>
        <taxon>Sordariomycetes</taxon>
        <taxon>Sordariomycetidae</taxon>
        <taxon>Magnaporthales</taxon>
        <taxon>Magnaporthaceae</taxon>
        <taxon>Magnaporthiopsis</taxon>
    </lineage>
</organism>
<dbReference type="EnsemblFungi" id="MAPG_02793T0">
    <property type="protein sequence ID" value="MAPG_02793T0"/>
    <property type="gene ID" value="MAPG_02793"/>
</dbReference>
<reference evidence="3" key="3">
    <citation type="submission" date="2011-03" db="EMBL/GenBank/DDBJ databases">
        <title>Annotation of Magnaporthe poae ATCC 64411.</title>
        <authorList>
            <person name="Ma L.-J."/>
            <person name="Dead R."/>
            <person name="Young S.K."/>
            <person name="Zeng Q."/>
            <person name="Gargeya S."/>
            <person name="Fitzgerald M."/>
            <person name="Haas B."/>
            <person name="Abouelleil A."/>
            <person name="Alvarado L."/>
            <person name="Arachchi H.M."/>
            <person name="Berlin A."/>
            <person name="Brown A."/>
            <person name="Chapman S.B."/>
            <person name="Chen Z."/>
            <person name="Dunbar C."/>
            <person name="Freedman E."/>
            <person name="Gearin G."/>
            <person name="Gellesch M."/>
            <person name="Goldberg J."/>
            <person name="Griggs A."/>
            <person name="Gujja S."/>
            <person name="Heiman D."/>
            <person name="Howarth C."/>
            <person name="Larson L."/>
            <person name="Lui A."/>
            <person name="MacDonald P.J.P."/>
            <person name="Mehta T."/>
            <person name="Montmayeur A."/>
            <person name="Murphy C."/>
            <person name="Neiman D."/>
            <person name="Pearson M."/>
            <person name="Priest M."/>
            <person name="Roberts A."/>
            <person name="Saif S."/>
            <person name="Shea T."/>
            <person name="Shenoy N."/>
            <person name="Sisk P."/>
            <person name="Stolte C."/>
            <person name="Sykes S."/>
            <person name="Yandava C."/>
            <person name="Wortman J."/>
            <person name="Nusbaum C."/>
            <person name="Birren B."/>
        </authorList>
    </citation>
    <scope>NUCLEOTIDE SEQUENCE</scope>
    <source>
        <strain evidence="3">ATCC 64411</strain>
    </source>
</reference>